<dbReference type="RefSeq" id="WP_073478023.1">
    <property type="nucleotide sequence ID" value="NZ_FQZU01000032.1"/>
</dbReference>
<feature type="chain" id="PRO_5012341844" evidence="2">
    <location>
        <begin position="23"/>
        <end position="69"/>
    </location>
</feature>
<dbReference type="STRING" id="1121393.SAMN02745216_03994"/>
<accession>A0A1M6UWU7</accession>
<evidence type="ECO:0000313" key="3">
    <source>
        <dbReference type="EMBL" id="SHK73631.1"/>
    </source>
</evidence>
<sequence>MRKLPLFFLVLFFLLASTNAYAYVGPGLGLGAIGTILGVLASILLALFAVLWYPIKRLVRKIKRKKEEQ</sequence>
<feature type="transmembrane region" description="Helical" evidence="1">
    <location>
        <begin position="32"/>
        <end position="55"/>
    </location>
</feature>
<evidence type="ECO:0000313" key="4">
    <source>
        <dbReference type="Proteomes" id="UP000183994"/>
    </source>
</evidence>
<dbReference type="Proteomes" id="UP000183994">
    <property type="component" value="Unassembled WGS sequence"/>
</dbReference>
<organism evidence="3 4">
    <name type="scientific">Desulfatibacillum alkenivorans DSM 16219</name>
    <dbReference type="NCBI Taxonomy" id="1121393"/>
    <lineage>
        <taxon>Bacteria</taxon>
        <taxon>Pseudomonadati</taxon>
        <taxon>Thermodesulfobacteriota</taxon>
        <taxon>Desulfobacteria</taxon>
        <taxon>Desulfobacterales</taxon>
        <taxon>Desulfatibacillaceae</taxon>
        <taxon>Desulfatibacillum</taxon>
    </lineage>
</organism>
<gene>
    <name evidence="3" type="ORF">SAMN02745216_03994</name>
</gene>
<reference evidence="4" key="1">
    <citation type="submission" date="2016-11" db="EMBL/GenBank/DDBJ databases">
        <authorList>
            <person name="Varghese N."/>
            <person name="Submissions S."/>
        </authorList>
    </citation>
    <scope>NUCLEOTIDE SEQUENCE [LARGE SCALE GENOMIC DNA]</scope>
    <source>
        <strain evidence="4">DSM 16219</strain>
    </source>
</reference>
<proteinExistence type="predicted"/>
<keyword evidence="2" id="KW-0732">Signal</keyword>
<dbReference type="EMBL" id="FQZU01000032">
    <property type="protein sequence ID" value="SHK73631.1"/>
    <property type="molecule type" value="Genomic_DNA"/>
</dbReference>
<keyword evidence="1" id="KW-0472">Membrane</keyword>
<keyword evidence="4" id="KW-1185">Reference proteome</keyword>
<dbReference type="AlphaFoldDB" id="A0A1M6UWU7"/>
<evidence type="ECO:0000256" key="2">
    <source>
        <dbReference type="SAM" id="SignalP"/>
    </source>
</evidence>
<protein>
    <submittedName>
        <fullName evidence="3">Uncharacterized protein</fullName>
    </submittedName>
</protein>
<evidence type="ECO:0000256" key="1">
    <source>
        <dbReference type="SAM" id="Phobius"/>
    </source>
</evidence>
<keyword evidence="1" id="KW-1133">Transmembrane helix</keyword>
<feature type="signal peptide" evidence="2">
    <location>
        <begin position="1"/>
        <end position="22"/>
    </location>
</feature>
<keyword evidence="1" id="KW-0812">Transmembrane</keyword>
<name>A0A1M6UWU7_9BACT</name>